<keyword evidence="3" id="KW-0479">Metal-binding</keyword>
<dbReference type="SMART" id="SM00437">
    <property type="entry name" value="TOP1Ac"/>
    <property type="match status" value="1"/>
</dbReference>
<evidence type="ECO:0000256" key="6">
    <source>
        <dbReference type="ARBA" id="ARBA00022842"/>
    </source>
</evidence>
<dbReference type="InterPro" id="IPR013824">
    <property type="entry name" value="Topo_IA_cen_sub1"/>
</dbReference>
<dbReference type="InterPro" id="IPR000380">
    <property type="entry name" value="Topo_IA"/>
</dbReference>
<gene>
    <name evidence="10 13" type="primary">topA</name>
    <name evidence="13" type="ORF">IAD28_02270</name>
</gene>
<dbReference type="InterPro" id="IPR034149">
    <property type="entry name" value="TOPRIM_TopoI"/>
</dbReference>
<dbReference type="EC" id="5.6.2.1" evidence="10"/>
<evidence type="ECO:0000313" key="14">
    <source>
        <dbReference type="Proteomes" id="UP000823960"/>
    </source>
</evidence>
<dbReference type="Gene3D" id="1.10.290.10">
    <property type="entry name" value="Topoisomerase I, domain 4"/>
    <property type="match status" value="1"/>
</dbReference>
<dbReference type="Gene3D" id="3.40.50.140">
    <property type="match status" value="1"/>
</dbReference>
<dbReference type="Pfam" id="PF01131">
    <property type="entry name" value="Topoisom_bac"/>
    <property type="match status" value="1"/>
</dbReference>
<dbReference type="InterPro" id="IPR013497">
    <property type="entry name" value="Topo_IA_cen"/>
</dbReference>
<feature type="region of interest" description="Interaction with DNA" evidence="10">
    <location>
        <begin position="162"/>
        <end position="167"/>
    </location>
</feature>
<dbReference type="HAMAP" id="MF_00952">
    <property type="entry name" value="Topoisom_1_prok"/>
    <property type="match status" value="1"/>
</dbReference>
<evidence type="ECO:0000256" key="1">
    <source>
        <dbReference type="ARBA" id="ARBA00000213"/>
    </source>
</evidence>
<dbReference type="InterPro" id="IPR013498">
    <property type="entry name" value="Topo_IA_Znf"/>
</dbReference>
<evidence type="ECO:0000256" key="2">
    <source>
        <dbReference type="ARBA" id="ARBA00009446"/>
    </source>
</evidence>
<dbReference type="Gene3D" id="3.30.65.10">
    <property type="entry name" value="Bacterial Topoisomerase I, domain 1"/>
    <property type="match status" value="1"/>
</dbReference>
<comment type="subunit">
    <text evidence="10">Monomer.</text>
</comment>
<evidence type="ECO:0000256" key="10">
    <source>
        <dbReference type="HAMAP-Rule" id="MF_00952"/>
    </source>
</evidence>
<dbReference type="AlphaFoldDB" id="A0A9D1NQZ1"/>
<dbReference type="InterPro" id="IPR003601">
    <property type="entry name" value="Topo_IA_2"/>
</dbReference>
<evidence type="ECO:0000256" key="3">
    <source>
        <dbReference type="ARBA" id="ARBA00022723"/>
    </source>
</evidence>
<keyword evidence="6" id="KW-0460">Magnesium</keyword>
<feature type="site" description="Interaction with DNA" evidence="10">
    <location>
        <position position="138"/>
    </location>
</feature>
<evidence type="ECO:0000256" key="4">
    <source>
        <dbReference type="ARBA" id="ARBA00022771"/>
    </source>
</evidence>
<dbReference type="SUPFAM" id="SSF57783">
    <property type="entry name" value="Zinc beta-ribbon"/>
    <property type="match status" value="1"/>
</dbReference>
<feature type="site" description="Interaction with DNA" evidence="10">
    <location>
        <position position="301"/>
    </location>
</feature>
<dbReference type="InterPro" id="IPR023406">
    <property type="entry name" value="Topo_IA_AS"/>
</dbReference>
<feature type="site" description="Interaction with DNA" evidence="10">
    <location>
        <position position="154"/>
    </location>
</feature>
<feature type="site" description="Interaction with DNA" evidence="10">
    <location>
        <position position="147"/>
    </location>
</feature>
<feature type="domain" description="Topo IA-type catalytic" evidence="12">
    <location>
        <begin position="128"/>
        <end position="558"/>
    </location>
</feature>
<evidence type="ECO:0000256" key="8">
    <source>
        <dbReference type="ARBA" id="ARBA00023125"/>
    </source>
</evidence>
<evidence type="ECO:0000256" key="5">
    <source>
        <dbReference type="ARBA" id="ARBA00022833"/>
    </source>
</evidence>
<dbReference type="InterPro" id="IPR006171">
    <property type="entry name" value="TOPRIM_dom"/>
</dbReference>
<dbReference type="Gene3D" id="2.70.20.10">
    <property type="entry name" value="Topoisomerase I, domain 3"/>
    <property type="match status" value="1"/>
</dbReference>
<dbReference type="PANTHER" id="PTHR42785">
    <property type="entry name" value="DNA TOPOISOMERASE, TYPE IA, CORE"/>
    <property type="match status" value="1"/>
</dbReference>
<feature type="site" description="Interaction with DNA" evidence="10">
    <location>
        <position position="139"/>
    </location>
</feature>
<dbReference type="CDD" id="cd03363">
    <property type="entry name" value="TOPRIM_TopoIA_TopoI"/>
    <property type="match status" value="1"/>
</dbReference>
<dbReference type="SUPFAM" id="SSF56712">
    <property type="entry name" value="Prokaryotic type I DNA topoisomerase"/>
    <property type="match status" value="1"/>
</dbReference>
<reference evidence="13" key="2">
    <citation type="journal article" date="2021" name="PeerJ">
        <title>Extensive microbial diversity within the chicken gut microbiome revealed by metagenomics and culture.</title>
        <authorList>
            <person name="Gilroy R."/>
            <person name="Ravi A."/>
            <person name="Getino M."/>
            <person name="Pursley I."/>
            <person name="Horton D.L."/>
            <person name="Alikhan N.F."/>
            <person name="Baker D."/>
            <person name="Gharbi K."/>
            <person name="Hall N."/>
            <person name="Watson M."/>
            <person name="Adriaenssens E.M."/>
            <person name="Foster-Nyarko E."/>
            <person name="Jarju S."/>
            <person name="Secka A."/>
            <person name="Antonio M."/>
            <person name="Oren A."/>
            <person name="Chaudhuri R.R."/>
            <person name="La Ragione R."/>
            <person name="Hildebrand F."/>
            <person name="Pallen M.J."/>
        </authorList>
    </citation>
    <scope>NUCLEOTIDE SEQUENCE</scope>
    <source>
        <strain evidence="13">1370</strain>
    </source>
</reference>
<dbReference type="GO" id="GO:0003917">
    <property type="term" value="F:DNA topoisomerase type I (single strand cut, ATP-independent) activity"/>
    <property type="evidence" value="ECO:0007669"/>
    <property type="project" value="UniProtKB-UniRule"/>
</dbReference>
<dbReference type="InterPro" id="IPR003602">
    <property type="entry name" value="Topo_IA_DNA-bd_dom"/>
</dbReference>
<sequence>MSDLIIVESPSKINTVKRTLGEGYNVVACVGHVRDLPKSKLAVDVEHGFEPTYVDIAGKETVINEIKKYAKKSDHVYFATDPDREGEAISWHLAGILGLSLEDKNRVTFNEITRTGVEAGMASPRSIDMNIVNSQQARRILDRIVGYKLSPFLWKKVRRGLSAGRVQSAAVRMIVDREEEIKSFVPTEYWSVEARLLAKTSKKEFTAKLYSVDGSKPELSDKQSTDAVLERIKDSEFVVSSVRNGTRTKSPAAPFSTSTLLQEASTRLGLNSRRTMSIAQELYEGVDIEGIGATGLITYMRTDSLRISDEAKAAAAGFISSTYGIEYLPEKPRVYKSKDSNIQDAHEAIRPTSAELTPERVKASLTNEQYKLYRLIWSRFIASQMADCIMNTANANIDCNGCQFKASGFSVRFDGFTRLYEESKDSQEDNSMLPKLEKGDVLRVCRVEGLQHFTQPPARYNEAALIKAFKEYGIARPSTYASTITTILQRSYVEREGKQLKPTSLGEVTTALMKENFEKIVDLKFTAEMESQLDEIELGHCDWRDILKGFYDDFDKTLKQAEINMEGKRVRIPDEKTDIICEQCGKPMVIKLGRYGKFLACSGFPECTNTKKIITETPGKCPYCGKRVLQKKTQRGKKFFGCEDNPSCKFMTWDTPTDKTCPNCGSTLFQKGVRNGKLICHKNGCGYERDLQQ</sequence>
<dbReference type="PROSITE" id="PS52039">
    <property type="entry name" value="TOPO_IA_2"/>
    <property type="match status" value="1"/>
</dbReference>
<dbReference type="Pfam" id="PF01396">
    <property type="entry name" value="Zn_ribbon_Top1"/>
    <property type="match status" value="3"/>
</dbReference>
<organism evidence="13 14">
    <name type="scientific">Candidatus Faeciplasma avium</name>
    <dbReference type="NCBI Taxonomy" id="2840798"/>
    <lineage>
        <taxon>Bacteria</taxon>
        <taxon>Bacillati</taxon>
        <taxon>Bacillota</taxon>
        <taxon>Clostridia</taxon>
        <taxon>Eubacteriales</taxon>
        <taxon>Oscillospiraceae</taxon>
        <taxon>Oscillospiraceae incertae sedis</taxon>
        <taxon>Candidatus Faeciplasma</taxon>
    </lineage>
</organism>
<feature type="site" description="Interaction with DNA" evidence="10">
    <location>
        <position position="32"/>
    </location>
</feature>
<accession>A0A9D1NQZ1</accession>
<dbReference type="InterPro" id="IPR005733">
    <property type="entry name" value="TopoI_bac-type"/>
</dbReference>
<dbReference type="InterPro" id="IPR013826">
    <property type="entry name" value="Topo_IA_cen_sub3"/>
</dbReference>
<feature type="site" description="Interaction with DNA" evidence="10">
    <location>
        <position position="490"/>
    </location>
</feature>
<protein>
    <recommendedName>
        <fullName evidence="10">DNA topoisomerase 1</fullName>
        <ecNumber evidence="10">5.6.2.1</ecNumber>
    </recommendedName>
    <alternativeName>
        <fullName evidence="10">DNA topoisomerase I</fullName>
    </alternativeName>
</protein>
<dbReference type="Proteomes" id="UP000823960">
    <property type="component" value="Unassembled WGS sequence"/>
</dbReference>
<comment type="caution">
    <text evidence="13">The sequence shown here is derived from an EMBL/GenBank/DDBJ whole genome shotgun (WGS) entry which is preliminary data.</text>
</comment>
<evidence type="ECO:0000256" key="7">
    <source>
        <dbReference type="ARBA" id="ARBA00023029"/>
    </source>
</evidence>
<comment type="similarity">
    <text evidence="2 10">Belongs to the type IA topoisomerase family.</text>
</comment>
<evidence type="ECO:0000259" key="12">
    <source>
        <dbReference type="PROSITE" id="PS52039"/>
    </source>
</evidence>
<dbReference type="GO" id="GO:0006265">
    <property type="term" value="P:DNA topological change"/>
    <property type="evidence" value="ECO:0007669"/>
    <property type="project" value="UniProtKB-UniRule"/>
</dbReference>
<keyword evidence="7 10" id="KW-0799">Topoisomerase</keyword>
<dbReference type="GO" id="GO:0003677">
    <property type="term" value="F:DNA binding"/>
    <property type="evidence" value="ECO:0007669"/>
    <property type="project" value="UniProtKB-KW"/>
</dbReference>
<dbReference type="InterPro" id="IPR028612">
    <property type="entry name" value="Topoisom_1_IA"/>
</dbReference>
<dbReference type="PROSITE" id="PS00396">
    <property type="entry name" value="TOPO_IA_1"/>
    <property type="match status" value="1"/>
</dbReference>
<dbReference type="InterPro" id="IPR013825">
    <property type="entry name" value="Topo_IA_cen_sub2"/>
</dbReference>
<dbReference type="PANTHER" id="PTHR42785:SF1">
    <property type="entry name" value="DNA TOPOISOMERASE"/>
    <property type="match status" value="1"/>
</dbReference>
<comment type="catalytic activity">
    <reaction evidence="1 10">
        <text>ATP-independent breakage of single-stranded DNA, followed by passage and rejoining.</text>
        <dbReference type="EC" id="5.6.2.1"/>
    </reaction>
</comment>
<dbReference type="EMBL" id="DVOL01000031">
    <property type="protein sequence ID" value="HIV10505.1"/>
    <property type="molecule type" value="Genomic_DNA"/>
</dbReference>
<dbReference type="CDD" id="cd00186">
    <property type="entry name" value="TOP1Ac"/>
    <property type="match status" value="1"/>
</dbReference>
<feature type="domain" description="Toprim" evidence="11">
    <location>
        <begin position="2"/>
        <end position="112"/>
    </location>
</feature>
<dbReference type="Gene3D" id="1.10.460.10">
    <property type="entry name" value="Topoisomerase I, domain 2"/>
    <property type="match status" value="1"/>
</dbReference>
<feature type="site" description="Interaction with DNA" evidence="10">
    <location>
        <position position="142"/>
    </location>
</feature>
<keyword evidence="5" id="KW-0862">Zinc</keyword>
<dbReference type="PRINTS" id="PR00417">
    <property type="entry name" value="PRTPISMRASEI"/>
</dbReference>
<keyword evidence="4" id="KW-0863">Zinc-finger</keyword>
<dbReference type="NCBIfam" id="TIGR01051">
    <property type="entry name" value="topA_bact"/>
    <property type="match status" value="1"/>
</dbReference>
<reference evidence="13" key="1">
    <citation type="submission" date="2020-10" db="EMBL/GenBank/DDBJ databases">
        <authorList>
            <person name="Gilroy R."/>
        </authorList>
    </citation>
    <scope>NUCLEOTIDE SEQUENCE</scope>
    <source>
        <strain evidence="13">1370</strain>
    </source>
</reference>
<dbReference type="GO" id="GO:0008270">
    <property type="term" value="F:zinc ion binding"/>
    <property type="evidence" value="ECO:0007669"/>
    <property type="project" value="UniProtKB-KW"/>
</dbReference>
<keyword evidence="8 10" id="KW-0238">DNA-binding</keyword>
<evidence type="ECO:0000259" key="11">
    <source>
        <dbReference type="PROSITE" id="PS50880"/>
    </source>
</evidence>
<dbReference type="GO" id="GO:0005694">
    <property type="term" value="C:chromosome"/>
    <property type="evidence" value="ECO:0007669"/>
    <property type="project" value="InterPro"/>
</dbReference>
<comment type="function">
    <text evidence="10">Releases the supercoiling and torsional tension of DNA, which is introduced during the DNA replication and transcription, by transiently cleaving and rejoining one strand of the DNA duplex. Introduces a single-strand break via transesterification at a target site in duplex DNA. The scissile phosphodiester is attacked by the catalytic tyrosine of the enzyme, resulting in the formation of a DNA-(5'-phosphotyrosyl)-enzyme intermediate and the expulsion of a 3'-OH DNA strand. The free DNA strand then undergoes passage around the unbroken strand, thus removing DNA supercoils. Finally, in the religation step, the DNA 3'-OH attacks the covalent intermediate to expel the active-site tyrosine and restore the DNA phosphodiester backbone.</text>
</comment>
<dbReference type="PROSITE" id="PS50880">
    <property type="entry name" value="TOPRIM"/>
    <property type="match status" value="1"/>
</dbReference>
<evidence type="ECO:0000313" key="13">
    <source>
        <dbReference type="EMBL" id="HIV10505.1"/>
    </source>
</evidence>
<proteinExistence type="inferred from homology"/>
<dbReference type="Pfam" id="PF01751">
    <property type="entry name" value="Toprim"/>
    <property type="match status" value="1"/>
</dbReference>
<dbReference type="SMART" id="SM00493">
    <property type="entry name" value="TOPRIM"/>
    <property type="match status" value="1"/>
</dbReference>
<dbReference type="InterPro" id="IPR023405">
    <property type="entry name" value="Topo_IA_core_domain"/>
</dbReference>
<evidence type="ECO:0000256" key="9">
    <source>
        <dbReference type="ARBA" id="ARBA00023235"/>
    </source>
</evidence>
<keyword evidence="9 10" id="KW-0413">Isomerase</keyword>
<name>A0A9D1NQZ1_9FIRM</name>
<dbReference type="SMART" id="SM00436">
    <property type="entry name" value="TOP1Bc"/>
    <property type="match status" value="1"/>
</dbReference>
<feature type="active site" description="O-(5'-phospho-DNA)-tyrosine intermediate" evidence="10">
    <location>
        <position position="299"/>
    </location>
</feature>